<dbReference type="AlphaFoldDB" id="A0A6N3HDB8"/>
<dbReference type="Gene3D" id="3.40.50.300">
    <property type="entry name" value="P-loop containing nucleotide triphosphate hydrolases"/>
    <property type="match status" value="1"/>
</dbReference>
<reference evidence="1" key="1">
    <citation type="submission" date="2019-11" db="EMBL/GenBank/DDBJ databases">
        <authorList>
            <person name="Feng L."/>
        </authorList>
    </citation>
    <scope>NUCLEOTIDE SEQUENCE</scope>
    <source>
        <strain evidence="1">CButyricumLFYP62</strain>
    </source>
</reference>
<accession>A0A6N3HDB8</accession>
<dbReference type="InterPro" id="IPR027417">
    <property type="entry name" value="P-loop_NTPase"/>
</dbReference>
<evidence type="ECO:0000313" key="1">
    <source>
        <dbReference type="EMBL" id="VYU74250.1"/>
    </source>
</evidence>
<proteinExistence type="predicted"/>
<gene>
    <name evidence="1" type="ORF">CBLFYP62_03709</name>
</gene>
<dbReference type="SUPFAM" id="SSF52540">
    <property type="entry name" value="P-loop containing nucleoside triphosphate hydrolases"/>
    <property type="match status" value="2"/>
</dbReference>
<dbReference type="EMBL" id="CACRTU010000048">
    <property type="protein sequence ID" value="VYU74250.1"/>
    <property type="molecule type" value="Genomic_DNA"/>
</dbReference>
<dbReference type="RefSeq" id="WP_045144141.1">
    <property type="nucleotide sequence ID" value="NZ_CACRTU010000048.1"/>
</dbReference>
<name>A0A6N3HDB8_CLOBU</name>
<protein>
    <submittedName>
        <fullName evidence="1">Uncharacterized protein</fullName>
    </submittedName>
</protein>
<sequence>MTDNNKSNKYLSAKETMKRSKYSPSISVIGATGSGKSSLIYSLINSSIAGSISCGIGDTNQTTIIPCNFMFDLRIKSNEECAINLVKKIFDKKAVHVRVLENLSELFVSNGMDTEETIESIDDRWFEKILEPDEASYHLGYIKDIINIDDFKNAVSKVLNVIENAEPDIIERAKENKKLYGQQKVSIKELRRIAFEELWNQNASDSDGNENMACDYNIWLDNIGKIISAKLEDLLKAFKSDDEIYEMSIDNKDSRSVLKELFDPFQPYSLIVDEITLACRPRAEFIKEINEKDRIRFRLRDTMGLTQSGIDNLSINSALDIALSSSPDSILFLISLDERDDVITDTCNAIAEKILKEGKTNIPVNIIFTKADRIIGNIINKSAENNFQLTQNDYDKNIAGAVEKVEKTIEKYCEKIKNTSSKWLSLRYIDKNIDPIQTALHNTNNKEKVVNFTPSGLYLYINEIIKETQKMILPKDIEDPLFVTVHNYNNPAIEIKVDFEKIPGILNALQYRLTKDKSIVNGYTINSKYRLSPRSVSCYWAKLKRGIGHTTNASVYGNFSINMKGMLSSILHKYIQEIDNLYSTGAVSTITDNLCDNELQKIIERFDPEGKYKKEALVGINPSILESLSDKAIQDQIVYYVFKSYFKEPYGYYRIIDKVAYNLSYGNEIIKEKLVDEYNSYYDYDISMRKLQEKFKEIFESDEFREILADELGKGMTELVNKMIIVE</sequence>
<organism evidence="1">
    <name type="scientific">Clostridium butyricum</name>
    <dbReference type="NCBI Taxonomy" id="1492"/>
    <lineage>
        <taxon>Bacteria</taxon>
        <taxon>Bacillati</taxon>
        <taxon>Bacillota</taxon>
        <taxon>Clostridia</taxon>
        <taxon>Eubacteriales</taxon>
        <taxon>Clostridiaceae</taxon>
        <taxon>Clostridium</taxon>
    </lineage>
</organism>